<dbReference type="SMART" id="SM00360">
    <property type="entry name" value="RRM"/>
    <property type="match status" value="1"/>
</dbReference>
<comment type="caution">
    <text evidence="3">The sequence shown here is derived from an EMBL/GenBank/DDBJ whole genome shotgun (WGS) entry which is preliminary data.</text>
</comment>
<dbReference type="InterPro" id="IPR012677">
    <property type="entry name" value="Nucleotide-bd_a/b_plait_sf"/>
</dbReference>
<evidence type="ECO:0000256" key="1">
    <source>
        <dbReference type="PROSITE-ProRule" id="PRU00176"/>
    </source>
</evidence>
<feature type="domain" description="RRM" evidence="2">
    <location>
        <begin position="28"/>
        <end position="105"/>
    </location>
</feature>
<dbReference type="Pfam" id="PF00076">
    <property type="entry name" value="RRM_1"/>
    <property type="match status" value="1"/>
</dbReference>
<dbReference type="EMBL" id="JAUESC010000003">
    <property type="protein sequence ID" value="KAK0601540.1"/>
    <property type="molecule type" value="Genomic_DNA"/>
</dbReference>
<reference evidence="3" key="1">
    <citation type="journal article" date="2022" name="Plant J.">
        <title>Strategies of tolerance reflected in two North American maple genomes.</title>
        <authorList>
            <person name="McEvoy S.L."/>
            <person name="Sezen U.U."/>
            <person name="Trouern-Trend A."/>
            <person name="McMahon S.M."/>
            <person name="Schaberg P.G."/>
            <person name="Yang J."/>
            <person name="Wegrzyn J.L."/>
            <person name="Swenson N.G."/>
        </authorList>
    </citation>
    <scope>NUCLEOTIDE SEQUENCE</scope>
    <source>
        <strain evidence="3">NS2018</strain>
    </source>
</reference>
<keyword evidence="1" id="KW-0694">RNA-binding</keyword>
<keyword evidence="4" id="KW-1185">Reference proteome</keyword>
<dbReference type="InterPro" id="IPR000504">
    <property type="entry name" value="RRM_dom"/>
</dbReference>
<dbReference type="Gene3D" id="3.30.70.330">
    <property type="match status" value="1"/>
</dbReference>
<dbReference type="PROSITE" id="PS50102">
    <property type="entry name" value="RRM"/>
    <property type="match status" value="1"/>
</dbReference>
<dbReference type="AlphaFoldDB" id="A0AA39W2V4"/>
<dbReference type="GO" id="GO:0003723">
    <property type="term" value="F:RNA binding"/>
    <property type="evidence" value="ECO:0007669"/>
    <property type="project" value="UniProtKB-UniRule"/>
</dbReference>
<dbReference type="Proteomes" id="UP001168877">
    <property type="component" value="Unassembled WGS sequence"/>
</dbReference>
<protein>
    <recommendedName>
        <fullName evidence="2">RRM domain-containing protein</fullName>
    </recommendedName>
</protein>
<name>A0AA39W2V4_ACESA</name>
<evidence type="ECO:0000313" key="4">
    <source>
        <dbReference type="Proteomes" id="UP001168877"/>
    </source>
</evidence>
<evidence type="ECO:0000259" key="2">
    <source>
        <dbReference type="PROSITE" id="PS50102"/>
    </source>
</evidence>
<evidence type="ECO:0000313" key="3">
    <source>
        <dbReference type="EMBL" id="KAK0601540.1"/>
    </source>
</evidence>
<dbReference type="InterPro" id="IPR035979">
    <property type="entry name" value="RBD_domain_sf"/>
</dbReference>
<gene>
    <name evidence="3" type="ORF">LWI29_025165</name>
</gene>
<sequence length="145" mass="16482">MIRENSRERNSHSFGGFKAGKDYRESLFSIFVDNLNPVVDSVGLWGMFKPFGKVRGVFLSAKNESRCSCYAFIQFGSREEASKVAKMVNGMHIYGWPITAKIAYYGWNKRRFSINKPAGEAGKSFIKNKAPEMEKKANMRSSQDM</sequence>
<proteinExistence type="predicted"/>
<accession>A0AA39W2V4</accession>
<dbReference type="CDD" id="cd00590">
    <property type="entry name" value="RRM_SF"/>
    <property type="match status" value="1"/>
</dbReference>
<dbReference type="SUPFAM" id="SSF54928">
    <property type="entry name" value="RNA-binding domain, RBD"/>
    <property type="match status" value="1"/>
</dbReference>
<reference evidence="3" key="2">
    <citation type="submission" date="2023-06" db="EMBL/GenBank/DDBJ databases">
        <authorList>
            <person name="Swenson N.G."/>
            <person name="Wegrzyn J.L."/>
            <person name="Mcevoy S.L."/>
        </authorList>
    </citation>
    <scope>NUCLEOTIDE SEQUENCE</scope>
    <source>
        <strain evidence="3">NS2018</strain>
        <tissue evidence="3">Leaf</tissue>
    </source>
</reference>
<organism evidence="3 4">
    <name type="scientific">Acer saccharum</name>
    <name type="common">Sugar maple</name>
    <dbReference type="NCBI Taxonomy" id="4024"/>
    <lineage>
        <taxon>Eukaryota</taxon>
        <taxon>Viridiplantae</taxon>
        <taxon>Streptophyta</taxon>
        <taxon>Embryophyta</taxon>
        <taxon>Tracheophyta</taxon>
        <taxon>Spermatophyta</taxon>
        <taxon>Magnoliopsida</taxon>
        <taxon>eudicotyledons</taxon>
        <taxon>Gunneridae</taxon>
        <taxon>Pentapetalae</taxon>
        <taxon>rosids</taxon>
        <taxon>malvids</taxon>
        <taxon>Sapindales</taxon>
        <taxon>Sapindaceae</taxon>
        <taxon>Hippocastanoideae</taxon>
        <taxon>Acereae</taxon>
        <taxon>Acer</taxon>
    </lineage>
</organism>